<dbReference type="InterPro" id="IPR033214">
    <property type="entry name" value="AKIP1"/>
</dbReference>
<keyword evidence="3" id="KW-1185">Reference proteome</keyword>
<accession>A0A4W4F6L3</accession>
<gene>
    <name evidence="2" type="primary">AKIP1</name>
</gene>
<sequence>MDSASGRPASSMSKPALESSLHRSSQLGREVLERARRRSARWSNPSDGGRKHCEIQEDPAVHARLDRAFTKIVACMAETTIQCQMFHSRDTGPEPSEREQTHVCRFHSQQLVRMSSRPQAGAVPSKHVRFTGVSEPEDFLIEVSPGTYAITAASQDAGPQTKVVRINAGESTRLTFNL</sequence>
<dbReference type="Proteomes" id="UP000314983">
    <property type="component" value="Chromosome 4"/>
</dbReference>
<dbReference type="AlphaFoldDB" id="A0A4W4F6L3"/>
<evidence type="ECO:0000313" key="3">
    <source>
        <dbReference type="Proteomes" id="UP000314983"/>
    </source>
</evidence>
<dbReference type="GeneTree" id="ENSGT00390000017064"/>
<reference evidence="2" key="3">
    <citation type="submission" date="2020-05" db="EMBL/GenBank/DDBJ databases">
        <title>Electrophorus electricus (electric eel) genome, fEleEle1, primary haplotype.</title>
        <authorList>
            <person name="Myers G."/>
            <person name="Meyer A."/>
            <person name="Fedrigo O."/>
            <person name="Formenti G."/>
            <person name="Rhie A."/>
            <person name="Tracey A."/>
            <person name="Sims Y."/>
            <person name="Jarvis E.D."/>
        </authorList>
    </citation>
    <scope>NUCLEOTIDE SEQUENCE [LARGE SCALE GENOMIC DNA]</scope>
</reference>
<evidence type="ECO:0000256" key="1">
    <source>
        <dbReference type="SAM" id="MobiDB-lite"/>
    </source>
</evidence>
<dbReference type="RefSeq" id="XP_035380726.1">
    <property type="nucleotide sequence ID" value="XM_035524833.1"/>
</dbReference>
<dbReference type="OMA" id="VLQYMNV"/>
<proteinExistence type="predicted"/>
<dbReference type="GO" id="GO:1901222">
    <property type="term" value="P:regulation of non-canonical NF-kappaB signal transduction"/>
    <property type="evidence" value="ECO:0007669"/>
    <property type="project" value="InterPro"/>
</dbReference>
<dbReference type="PANTHER" id="PTHR14330">
    <property type="entry name" value="A-KINASE-INTERACTING PROTEIN 1"/>
    <property type="match status" value="1"/>
</dbReference>
<dbReference type="Ensembl" id="ENSEEET00000020621.2">
    <property type="protein sequence ID" value="ENSEEEP00000020395.2"/>
    <property type="gene ID" value="ENSEEEG00000009956.2"/>
</dbReference>
<reference evidence="2" key="5">
    <citation type="submission" date="2025-09" db="UniProtKB">
        <authorList>
            <consortium name="Ensembl"/>
        </authorList>
    </citation>
    <scope>IDENTIFICATION</scope>
</reference>
<evidence type="ECO:0000313" key="2">
    <source>
        <dbReference type="Ensembl" id="ENSEEEP00000020395.2"/>
    </source>
</evidence>
<reference evidence="2" key="4">
    <citation type="submission" date="2025-08" db="UniProtKB">
        <authorList>
            <consortium name="Ensembl"/>
        </authorList>
    </citation>
    <scope>IDENTIFICATION</scope>
</reference>
<dbReference type="GeneID" id="118241126"/>
<dbReference type="Gene3D" id="2.60.40.1120">
    <property type="entry name" value="Carboxypeptidase-like, regulatory domain"/>
    <property type="match status" value="1"/>
</dbReference>
<feature type="region of interest" description="Disordered" evidence="1">
    <location>
        <begin position="1"/>
        <end position="53"/>
    </location>
</feature>
<reference evidence="3" key="2">
    <citation type="journal article" date="2017" name="Sci. Adv.">
        <title>A tail of two voltages: Proteomic comparison of the three electric organs of the electric eel.</title>
        <authorList>
            <person name="Traeger L.L."/>
            <person name="Sabat G."/>
            <person name="Barrett-Wilt G.A."/>
            <person name="Wells G.B."/>
            <person name="Sussman M.R."/>
        </authorList>
    </citation>
    <scope>NUCLEOTIDE SEQUENCE [LARGE SCALE GENOMIC DNA]</scope>
</reference>
<evidence type="ECO:0008006" key="4">
    <source>
        <dbReference type="Google" id="ProtNLM"/>
    </source>
</evidence>
<protein>
    <recommendedName>
        <fullName evidence="4">A kinase (PRKA) interacting protein 1</fullName>
    </recommendedName>
</protein>
<dbReference type="PANTHER" id="PTHR14330:SF2">
    <property type="entry name" value="A-KINASE-INTERACTING PROTEIN 1"/>
    <property type="match status" value="1"/>
</dbReference>
<dbReference type="STRING" id="8005.ENSEEEP00000020395"/>
<organism evidence="2 3">
    <name type="scientific">Electrophorus electricus</name>
    <name type="common">Electric eel</name>
    <name type="synonym">Gymnotus electricus</name>
    <dbReference type="NCBI Taxonomy" id="8005"/>
    <lineage>
        <taxon>Eukaryota</taxon>
        <taxon>Metazoa</taxon>
        <taxon>Chordata</taxon>
        <taxon>Craniata</taxon>
        <taxon>Vertebrata</taxon>
        <taxon>Euteleostomi</taxon>
        <taxon>Actinopterygii</taxon>
        <taxon>Neopterygii</taxon>
        <taxon>Teleostei</taxon>
        <taxon>Ostariophysi</taxon>
        <taxon>Gymnotiformes</taxon>
        <taxon>Gymnotoidei</taxon>
        <taxon>Gymnotidae</taxon>
        <taxon>Electrophorus</taxon>
    </lineage>
</organism>
<reference evidence="3" key="1">
    <citation type="journal article" date="2014" name="Science">
        <title>Nonhuman genetics. Genomic basis for the convergent evolution of electric organs.</title>
        <authorList>
            <person name="Gallant J.R."/>
            <person name="Traeger L.L."/>
            <person name="Volkening J.D."/>
            <person name="Moffett H."/>
            <person name="Chen P.H."/>
            <person name="Novina C.D."/>
            <person name="Phillips G.N.Jr."/>
            <person name="Anand R."/>
            <person name="Wells G.B."/>
            <person name="Pinch M."/>
            <person name="Guth R."/>
            <person name="Unguez G.A."/>
            <person name="Albert J.S."/>
            <person name="Zakon H.H."/>
            <person name="Samanta M.P."/>
            <person name="Sussman M.R."/>
        </authorList>
    </citation>
    <scope>NUCLEOTIDE SEQUENCE [LARGE SCALE GENOMIC DNA]</scope>
</reference>
<dbReference type="GO" id="GO:0005654">
    <property type="term" value="C:nucleoplasm"/>
    <property type="evidence" value="ECO:0007669"/>
    <property type="project" value="TreeGrafter"/>
</dbReference>
<name>A0A4W4F6L3_ELEEL</name>